<dbReference type="EMBL" id="CACVKT020008820">
    <property type="protein sequence ID" value="CAC5417932.1"/>
    <property type="molecule type" value="Genomic_DNA"/>
</dbReference>
<evidence type="ECO:0008006" key="3">
    <source>
        <dbReference type="Google" id="ProtNLM"/>
    </source>
</evidence>
<protein>
    <recommendedName>
        <fullName evidence="3">MULE transposase domain-containing protein</fullName>
    </recommendedName>
</protein>
<reference evidence="1 2" key="1">
    <citation type="submission" date="2020-06" db="EMBL/GenBank/DDBJ databases">
        <authorList>
            <person name="Li R."/>
            <person name="Bekaert M."/>
        </authorList>
    </citation>
    <scope>NUCLEOTIDE SEQUENCE [LARGE SCALE GENOMIC DNA]</scope>
    <source>
        <strain evidence="2">wild</strain>
    </source>
</reference>
<sequence length="243" mass="28684">MTRSRLTHVSTVPHDTDEVSFHGHWKRTWSEDSSCYTEIYNDWGVLIYSKHQKLRNLRQYTEIYCDGTFRSCPKPYAQEFTIQGRYRNKVLCFVNCLMTDCNNGNHLHGLQILTVKIRQITGRRWRLRKVICDFELALLAAVETDLPHAQISGCYFYLNHSLWRKVQNLVLAASYRRQPALWKTWLRWVIDNFNHVAIRQLEEEVTGDWDNEVDSGSTDGEFEWLDLDSDVNSCFYSDSDDEN</sequence>
<dbReference type="OrthoDB" id="9976404at2759"/>
<evidence type="ECO:0000313" key="1">
    <source>
        <dbReference type="EMBL" id="CAC5417932.1"/>
    </source>
</evidence>
<gene>
    <name evidence="1" type="ORF">MCOR_50405</name>
</gene>
<dbReference type="AlphaFoldDB" id="A0A6J8EE29"/>
<dbReference type="Proteomes" id="UP000507470">
    <property type="component" value="Unassembled WGS sequence"/>
</dbReference>
<organism evidence="1 2">
    <name type="scientific">Mytilus coruscus</name>
    <name type="common">Sea mussel</name>
    <dbReference type="NCBI Taxonomy" id="42192"/>
    <lineage>
        <taxon>Eukaryota</taxon>
        <taxon>Metazoa</taxon>
        <taxon>Spiralia</taxon>
        <taxon>Lophotrochozoa</taxon>
        <taxon>Mollusca</taxon>
        <taxon>Bivalvia</taxon>
        <taxon>Autobranchia</taxon>
        <taxon>Pteriomorphia</taxon>
        <taxon>Mytilida</taxon>
        <taxon>Mytiloidea</taxon>
        <taxon>Mytilidae</taxon>
        <taxon>Mytilinae</taxon>
        <taxon>Mytilus</taxon>
    </lineage>
</organism>
<proteinExistence type="predicted"/>
<evidence type="ECO:0000313" key="2">
    <source>
        <dbReference type="Proteomes" id="UP000507470"/>
    </source>
</evidence>
<accession>A0A6J8EE29</accession>
<keyword evidence="2" id="KW-1185">Reference proteome</keyword>
<name>A0A6J8EE29_MYTCO</name>